<dbReference type="SUPFAM" id="SSF53448">
    <property type="entry name" value="Nucleotide-diphospho-sugar transferases"/>
    <property type="match status" value="2"/>
</dbReference>
<keyword evidence="5" id="KW-1185">Reference proteome</keyword>
<evidence type="ECO:0000259" key="3">
    <source>
        <dbReference type="Pfam" id="PF12804"/>
    </source>
</evidence>
<dbReference type="GO" id="GO:0016740">
    <property type="term" value="F:transferase activity"/>
    <property type="evidence" value="ECO:0007669"/>
    <property type="project" value="UniProtKB-KW"/>
</dbReference>
<evidence type="ECO:0000256" key="1">
    <source>
        <dbReference type="ARBA" id="ARBA00022679"/>
    </source>
</evidence>
<proteinExistence type="predicted"/>
<keyword evidence="2" id="KW-0548">Nucleotidyltransferase</keyword>
<feature type="domain" description="MobA-like NTP transferase" evidence="3">
    <location>
        <begin position="268"/>
        <end position="418"/>
    </location>
</feature>
<dbReference type="PANTHER" id="PTHR43584:SF8">
    <property type="entry name" value="N-ACETYLMURAMATE ALPHA-1-PHOSPHATE URIDYLYLTRANSFERASE"/>
    <property type="match status" value="1"/>
</dbReference>
<keyword evidence="1 4" id="KW-0808">Transferase</keyword>
<feature type="domain" description="MobA-like NTP transferase" evidence="3">
    <location>
        <begin position="8"/>
        <end position="137"/>
    </location>
</feature>
<dbReference type="EMBL" id="CP089984">
    <property type="protein sequence ID" value="WXB11462.1"/>
    <property type="molecule type" value="Genomic_DNA"/>
</dbReference>
<evidence type="ECO:0000313" key="5">
    <source>
        <dbReference type="Proteomes" id="UP001370348"/>
    </source>
</evidence>
<accession>A0ABZ2LL35</accession>
<gene>
    <name evidence="4" type="ORF">LZC94_26800</name>
</gene>
<dbReference type="RefSeq" id="WP_394821082.1">
    <property type="nucleotide sequence ID" value="NZ_CP089984.1"/>
</dbReference>
<dbReference type="InterPro" id="IPR050065">
    <property type="entry name" value="GlmU-like"/>
</dbReference>
<organism evidence="4 5">
    <name type="scientific">Pendulispora albinea</name>
    <dbReference type="NCBI Taxonomy" id="2741071"/>
    <lineage>
        <taxon>Bacteria</taxon>
        <taxon>Pseudomonadati</taxon>
        <taxon>Myxococcota</taxon>
        <taxon>Myxococcia</taxon>
        <taxon>Myxococcales</taxon>
        <taxon>Sorangiineae</taxon>
        <taxon>Pendulisporaceae</taxon>
        <taxon>Pendulispora</taxon>
    </lineage>
</organism>
<sequence length="530" mass="60104">MLIFIPMAGTGDRYIRAGYKQPKPLIPVDGAPMIERVLDAFPKEMRFLFGVNRTHAETTDLVPTLRRLRPDARIVVMEPHKDGPVQSVLSCAAELPDDEDVCLNYCDFGVTWSFEDFAAWLDRGQWDGAMTAYKGFHPHSLGPTLYAYMRSEGDRVTEIREKHHFTSNKFEEYASSGLYWFRRGRDLKRLAQELVARGERVNGEFYVSMLMQLLLEQKSKVGVYELERFFQWGTPEDLRDYESWGMAMRKLDAFAQAAADAGSDSAHVIPMAGRGQRFVDRGYADPKPLIDVAGRPMIHQAMACLPAPVSRVLVAQQEHARDARFQKTVATSERGAKAPIPTRVIELDRITEGQACTAQIGVEAGVSLDAPVLFAPCDTGYVYDLDRWLALERQPDCDVMLFTARGHLPAIWRPHMYGWLQVEDGIVRKVAVKKAVEGVPIADQEVITGTFWFKSARIFLRETAELIAANDRVNNEFYIDTIVRRMVERGDRVRAFTVDKYIPWGTPEELETFDYWNAVHRNGRPLGTSA</sequence>
<protein>
    <submittedName>
        <fullName evidence="4">NTP transferase domain-containing protein</fullName>
    </submittedName>
</protein>
<dbReference type="InterPro" id="IPR029044">
    <property type="entry name" value="Nucleotide-diphossugar_trans"/>
</dbReference>
<dbReference type="InterPro" id="IPR025877">
    <property type="entry name" value="MobA-like_NTP_Trfase"/>
</dbReference>
<evidence type="ECO:0000313" key="4">
    <source>
        <dbReference type="EMBL" id="WXB11462.1"/>
    </source>
</evidence>
<evidence type="ECO:0000256" key="2">
    <source>
        <dbReference type="ARBA" id="ARBA00022695"/>
    </source>
</evidence>
<name>A0ABZ2LL35_9BACT</name>
<dbReference type="Gene3D" id="3.90.550.10">
    <property type="entry name" value="Spore Coat Polysaccharide Biosynthesis Protein SpsA, Chain A"/>
    <property type="match status" value="2"/>
</dbReference>
<dbReference type="PANTHER" id="PTHR43584">
    <property type="entry name" value="NUCLEOTIDYL TRANSFERASE"/>
    <property type="match status" value="1"/>
</dbReference>
<reference evidence="4 5" key="1">
    <citation type="submission" date="2021-12" db="EMBL/GenBank/DDBJ databases">
        <title>Discovery of the Pendulisporaceae a myxobacterial family with distinct sporulation behavior and unique specialized metabolism.</title>
        <authorList>
            <person name="Garcia R."/>
            <person name="Popoff A."/>
            <person name="Bader C.D."/>
            <person name="Loehr J."/>
            <person name="Walesch S."/>
            <person name="Walt C."/>
            <person name="Boldt J."/>
            <person name="Bunk B."/>
            <person name="Haeckl F.J.F.P.J."/>
            <person name="Gunesch A.P."/>
            <person name="Birkelbach J."/>
            <person name="Nuebel U."/>
            <person name="Pietschmann T."/>
            <person name="Bach T."/>
            <person name="Mueller R."/>
        </authorList>
    </citation>
    <scope>NUCLEOTIDE SEQUENCE [LARGE SCALE GENOMIC DNA]</scope>
    <source>
        <strain evidence="4 5">MSr11954</strain>
    </source>
</reference>
<dbReference type="Proteomes" id="UP001370348">
    <property type="component" value="Chromosome"/>
</dbReference>
<dbReference type="Pfam" id="PF12804">
    <property type="entry name" value="NTP_transf_3"/>
    <property type="match status" value="2"/>
</dbReference>